<evidence type="ECO:0000313" key="1">
    <source>
        <dbReference type="EMBL" id="TQL75163.1"/>
    </source>
</evidence>
<organism evidence="1 2">
    <name type="scientific">Stackebrandtia endophytica</name>
    <dbReference type="NCBI Taxonomy" id="1496996"/>
    <lineage>
        <taxon>Bacteria</taxon>
        <taxon>Bacillati</taxon>
        <taxon>Actinomycetota</taxon>
        <taxon>Actinomycetes</taxon>
        <taxon>Glycomycetales</taxon>
        <taxon>Glycomycetaceae</taxon>
        <taxon>Stackebrandtia</taxon>
    </lineage>
</organism>
<dbReference type="PANTHER" id="PTHR42695">
    <property type="entry name" value="GLUTAMINE AMIDOTRANSFERASE YLR126C-RELATED"/>
    <property type="match status" value="1"/>
</dbReference>
<accession>A0A543ARF0</accession>
<keyword evidence="2" id="KW-1185">Reference proteome</keyword>
<proteinExistence type="predicted"/>
<gene>
    <name evidence="1" type="ORF">FB566_0659</name>
</gene>
<dbReference type="InterPro" id="IPR029062">
    <property type="entry name" value="Class_I_gatase-like"/>
</dbReference>
<dbReference type="SUPFAM" id="SSF52317">
    <property type="entry name" value="Class I glutamine amidotransferase-like"/>
    <property type="match status" value="1"/>
</dbReference>
<dbReference type="AlphaFoldDB" id="A0A543ARF0"/>
<dbReference type="GO" id="GO:0016740">
    <property type="term" value="F:transferase activity"/>
    <property type="evidence" value="ECO:0007669"/>
    <property type="project" value="UniProtKB-KW"/>
</dbReference>
<dbReference type="GO" id="GO:0005829">
    <property type="term" value="C:cytosol"/>
    <property type="evidence" value="ECO:0007669"/>
    <property type="project" value="TreeGrafter"/>
</dbReference>
<comment type="caution">
    <text evidence="1">The sequence shown here is derived from an EMBL/GenBank/DDBJ whole genome shotgun (WGS) entry which is preliminary data.</text>
</comment>
<name>A0A543ARF0_9ACTN</name>
<dbReference type="EMBL" id="VFOW01000001">
    <property type="protein sequence ID" value="TQL75163.1"/>
    <property type="molecule type" value="Genomic_DNA"/>
</dbReference>
<dbReference type="Proteomes" id="UP000317043">
    <property type="component" value="Unassembled WGS sequence"/>
</dbReference>
<dbReference type="OrthoDB" id="5196541at2"/>
<keyword evidence="1" id="KW-0808">Transferase</keyword>
<protein>
    <submittedName>
        <fullName evidence="1">GMP synthase-like glutamine amidotransferase</fullName>
    </submittedName>
</protein>
<dbReference type="PANTHER" id="PTHR42695:SF5">
    <property type="entry name" value="GLUTAMINE AMIDOTRANSFERASE YLR126C-RELATED"/>
    <property type="match status" value="1"/>
</dbReference>
<dbReference type="InParanoid" id="A0A543ARF0"/>
<dbReference type="Gene3D" id="3.40.50.880">
    <property type="match status" value="1"/>
</dbReference>
<keyword evidence="1" id="KW-0315">Glutamine amidotransferase</keyword>
<dbReference type="InterPro" id="IPR044992">
    <property type="entry name" value="ChyE-like"/>
</dbReference>
<evidence type="ECO:0000313" key="2">
    <source>
        <dbReference type="Proteomes" id="UP000317043"/>
    </source>
</evidence>
<reference evidence="1 2" key="1">
    <citation type="submission" date="2019-06" db="EMBL/GenBank/DDBJ databases">
        <title>Sequencing the genomes of 1000 actinobacteria strains.</title>
        <authorList>
            <person name="Klenk H.-P."/>
        </authorList>
    </citation>
    <scope>NUCLEOTIDE SEQUENCE [LARGE SCALE GENOMIC DNA]</scope>
    <source>
        <strain evidence="1 2">DSM 45928</strain>
    </source>
</reference>
<sequence>MGSALVIENSPAWHLGRLEEWLDSAGVRPDVIRPHRGETIPARVSDHDCLVALGGGRGVAWTNELAGLLAHAVADSTPTLAICSSARLLAVEFGGTVSEVEEFRPGPRLLGRRDAAGDDPLFATAPMTIDVVAWRHEELASLPQNALSLAASPQGAPDVFRIGTRAWGIQSHMELDGAMVTELGGDAELAARVDGIGEYLTDTWQPIIARFAGVATGRTAGQPLPLLDN</sequence>
<dbReference type="RefSeq" id="WP_142034824.1">
    <property type="nucleotide sequence ID" value="NZ_JBHTGS010000001.1"/>
</dbReference>
<dbReference type="PROSITE" id="PS51273">
    <property type="entry name" value="GATASE_TYPE_1"/>
    <property type="match status" value="1"/>
</dbReference>